<dbReference type="EMBL" id="CP001841">
    <property type="protein sequence ID" value="AEF81689.1"/>
    <property type="molecule type" value="Genomic_DNA"/>
</dbReference>
<organism evidence="2 3">
    <name type="scientific">Leadbettera azotonutricia (strain ATCC BAA-888 / DSM 13862 / ZAS-9)</name>
    <name type="common">Treponema azotonutricium</name>
    <dbReference type="NCBI Taxonomy" id="545695"/>
    <lineage>
        <taxon>Bacteria</taxon>
        <taxon>Pseudomonadati</taxon>
        <taxon>Spirochaetota</taxon>
        <taxon>Spirochaetia</taxon>
        <taxon>Spirochaetales</taxon>
        <taxon>Breznakiellaceae</taxon>
        <taxon>Leadbettera</taxon>
    </lineage>
</organism>
<keyword evidence="1" id="KW-0732">Signal</keyword>
<keyword evidence="3" id="KW-1185">Reference proteome</keyword>
<dbReference type="Proteomes" id="UP000009222">
    <property type="component" value="Chromosome"/>
</dbReference>
<feature type="signal peptide" evidence="1">
    <location>
        <begin position="1"/>
        <end position="22"/>
    </location>
</feature>
<evidence type="ECO:0000256" key="1">
    <source>
        <dbReference type="SAM" id="SignalP"/>
    </source>
</evidence>
<reference evidence="2 3" key="2">
    <citation type="journal article" date="2011" name="ISME J.">
        <title>RNA-seq reveals cooperative metabolic interactions between two termite-gut spirochete species in co-culture.</title>
        <authorList>
            <person name="Rosenthal A.Z."/>
            <person name="Matson E.G."/>
            <person name="Eldar A."/>
            <person name="Leadbetter J.R."/>
        </authorList>
    </citation>
    <scope>NUCLEOTIDE SEQUENCE [LARGE SCALE GENOMIC DNA]</scope>
    <source>
        <strain evidence="3">ATCC BAA-888 / DSM 13862 / ZAS-9</strain>
    </source>
</reference>
<evidence type="ECO:0000313" key="2">
    <source>
        <dbReference type="EMBL" id="AEF81689.1"/>
    </source>
</evidence>
<accession>F5YCT4</accession>
<dbReference type="OrthoDB" id="359241at2"/>
<name>F5YCT4_LEAAZ</name>
<dbReference type="PROSITE" id="PS51257">
    <property type="entry name" value="PROKAR_LIPOPROTEIN"/>
    <property type="match status" value="1"/>
</dbReference>
<sequence length="253" mass="28394">MKKLSGFLIFNLILLISGCSTLMNKAGEALDGTAFADKTLAIYATKGKRKERKVEARQVRLKNGEEMLAITDSNFPGLEFRGYIPDSSGNFELGSAKILSSHVHGWNEFTLDILGSASFSVNGDRAILNTPQPIEGVQISAGRIRLKSNRITGTEALANLRNRRERILALIDWMKKQPGIPEFKNQKDFDKYWGAVLFPKQASNSKFGESLEEYYDSGAMLRDWEEASPWIYIEYCWDDIIAGLNNTVLTKTK</sequence>
<dbReference type="STRING" id="545695.TREAZ_0442"/>
<proteinExistence type="predicted"/>
<dbReference type="HOGENOM" id="CLU_1098113_0_0_12"/>
<reference evidence="3" key="1">
    <citation type="submission" date="2009-12" db="EMBL/GenBank/DDBJ databases">
        <title>Complete sequence of Treponema azotonutricium strain ZAS-9.</title>
        <authorList>
            <person name="Tetu S.G."/>
            <person name="Matson E."/>
            <person name="Ren Q."/>
            <person name="Seshadri R."/>
            <person name="Elbourne L."/>
            <person name="Hassan K.A."/>
            <person name="Durkin A."/>
            <person name="Radune D."/>
            <person name="Mohamoud Y."/>
            <person name="Shay R."/>
            <person name="Jin S."/>
            <person name="Zhang X."/>
            <person name="Lucey K."/>
            <person name="Ballor N.R."/>
            <person name="Ottesen E."/>
            <person name="Rosenthal R."/>
            <person name="Allen A."/>
            <person name="Leadbetter J.R."/>
            <person name="Paulsen I.T."/>
        </authorList>
    </citation>
    <scope>NUCLEOTIDE SEQUENCE [LARGE SCALE GENOMIC DNA]</scope>
    <source>
        <strain evidence="3">ATCC BAA-888 / DSM 13862 / ZAS-9</strain>
    </source>
</reference>
<feature type="chain" id="PRO_5003329551" evidence="1">
    <location>
        <begin position="23"/>
        <end position="253"/>
    </location>
</feature>
<keyword evidence="2" id="KW-0449">Lipoprotein</keyword>
<dbReference type="InParanoid" id="F5YCT4"/>
<protein>
    <submittedName>
        <fullName evidence="2">Putative lipoprotein</fullName>
    </submittedName>
</protein>
<evidence type="ECO:0000313" key="3">
    <source>
        <dbReference type="Proteomes" id="UP000009222"/>
    </source>
</evidence>
<gene>
    <name evidence="2" type="ordered locus">TREAZ_0442</name>
</gene>
<dbReference type="AlphaFoldDB" id="F5YCT4"/>
<dbReference type="KEGG" id="taz:TREAZ_0442"/>
<dbReference type="RefSeq" id="WP_015711505.1">
    <property type="nucleotide sequence ID" value="NC_015577.1"/>
</dbReference>